<evidence type="ECO:0000313" key="3">
    <source>
        <dbReference type="Proteomes" id="UP001211065"/>
    </source>
</evidence>
<dbReference type="Pfam" id="PF13521">
    <property type="entry name" value="AAA_28"/>
    <property type="match status" value="1"/>
</dbReference>
<reference evidence="2" key="1">
    <citation type="submission" date="2020-05" db="EMBL/GenBank/DDBJ databases">
        <title>Phylogenomic resolution of chytrid fungi.</title>
        <authorList>
            <person name="Stajich J.E."/>
            <person name="Amses K."/>
            <person name="Simmons R."/>
            <person name="Seto K."/>
            <person name="Myers J."/>
            <person name="Bonds A."/>
            <person name="Quandt C.A."/>
            <person name="Barry K."/>
            <person name="Liu P."/>
            <person name="Grigoriev I."/>
            <person name="Longcore J.E."/>
            <person name="James T.Y."/>
        </authorList>
    </citation>
    <scope>NUCLEOTIDE SEQUENCE</scope>
    <source>
        <strain evidence="2">JEL0476</strain>
    </source>
</reference>
<dbReference type="Proteomes" id="UP001211065">
    <property type="component" value="Unassembled WGS sequence"/>
</dbReference>
<dbReference type="InterPro" id="IPR033469">
    <property type="entry name" value="CYTH-like_dom_sf"/>
</dbReference>
<dbReference type="Gene3D" id="2.40.320.10">
    <property type="entry name" value="Hypothetical Protein Pfu-838710-001"/>
    <property type="match status" value="1"/>
</dbReference>
<sequence>MAYSFQKDLLTVMLSMENTYMNLAKLSAESGKKAVVICDRGVMDPSAYIPRDEWLQSLTELNLNETDLRDNRYDVVVHLVTAAKGASQFYSLENNDTRTEGLELAIELDEKVMNAWNGHATLTVIDNESVENFHQKCDKVVQAVMNRLGIVSEETKKTVVKRKFLVKNFNWDAEFKVPSRDFHVEHVYLSKLSHDGIQVRIRKRQEFHTKGSYSNLTMRHRTIDGQRVETRRNLQPREFELLKINMDQTRVPILKKRRCFLYNEKYYQLDYFMRPKDGLVLLEAYLDFQGMKGLPDWLELTEVTDDKSYSMFELSKK</sequence>
<proteinExistence type="predicted"/>
<accession>A0AAD5TTW9</accession>
<organism evidence="2 3">
    <name type="scientific">Clydaea vesicula</name>
    <dbReference type="NCBI Taxonomy" id="447962"/>
    <lineage>
        <taxon>Eukaryota</taxon>
        <taxon>Fungi</taxon>
        <taxon>Fungi incertae sedis</taxon>
        <taxon>Chytridiomycota</taxon>
        <taxon>Chytridiomycota incertae sedis</taxon>
        <taxon>Chytridiomycetes</taxon>
        <taxon>Lobulomycetales</taxon>
        <taxon>Lobulomycetaceae</taxon>
        <taxon>Clydaea</taxon>
    </lineage>
</organism>
<evidence type="ECO:0000313" key="2">
    <source>
        <dbReference type="EMBL" id="KAJ3202473.1"/>
    </source>
</evidence>
<dbReference type="GO" id="GO:0005525">
    <property type="term" value="F:GTP binding"/>
    <property type="evidence" value="ECO:0007669"/>
    <property type="project" value="TreeGrafter"/>
</dbReference>
<dbReference type="InterPro" id="IPR038727">
    <property type="entry name" value="NadR/Ttd14_AAA_dom"/>
</dbReference>
<keyword evidence="3" id="KW-1185">Reference proteome</keyword>
<feature type="domain" description="NadR/Ttd14 AAA" evidence="1">
    <location>
        <begin position="14"/>
        <end position="131"/>
    </location>
</feature>
<dbReference type="PANTHER" id="PTHR34932">
    <property type="entry name" value="TRPL TRANSLOCATION DEFECT PROTEIN 14"/>
    <property type="match status" value="1"/>
</dbReference>
<protein>
    <recommendedName>
        <fullName evidence="1">NadR/Ttd14 AAA domain-containing protein</fullName>
    </recommendedName>
</protein>
<dbReference type="SUPFAM" id="SSF55154">
    <property type="entry name" value="CYTH-like phosphatases"/>
    <property type="match status" value="1"/>
</dbReference>
<dbReference type="PANTHER" id="PTHR34932:SF1">
    <property type="entry name" value="TRPL TRANSLOCATION DEFECT PROTEIN 14"/>
    <property type="match status" value="1"/>
</dbReference>
<dbReference type="AlphaFoldDB" id="A0AAD5TTW9"/>
<comment type="caution">
    <text evidence="2">The sequence shown here is derived from an EMBL/GenBank/DDBJ whole genome shotgun (WGS) entry which is preliminary data.</text>
</comment>
<dbReference type="GO" id="GO:0070300">
    <property type="term" value="F:phosphatidic acid binding"/>
    <property type="evidence" value="ECO:0007669"/>
    <property type="project" value="TreeGrafter"/>
</dbReference>
<name>A0AAD5TTW9_9FUNG</name>
<dbReference type="InterPro" id="IPR053227">
    <property type="entry name" value="TRPL-trafficking_regulator"/>
</dbReference>
<gene>
    <name evidence="2" type="ORF">HK099_001836</name>
</gene>
<evidence type="ECO:0000259" key="1">
    <source>
        <dbReference type="Pfam" id="PF13521"/>
    </source>
</evidence>
<dbReference type="GO" id="GO:0035091">
    <property type="term" value="F:phosphatidylinositol binding"/>
    <property type="evidence" value="ECO:0007669"/>
    <property type="project" value="TreeGrafter"/>
</dbReference>
<dbReference type="EMBL" id="JADGJW010001567">
    <property type="protein sequence ID" value="KAJ3202473.1"/>
    <property type="molecule type" value="Genomic_DNA"/>
</dbReference>